<evidence type="ECO:0000313" key="3">
    <source>
        <dbReference type="Proteomes" id="UP000217154"/>
    </source>
</evidence>
<evidence type="ECO:0000256" key="1">
    <source>
        <dbReference type="SAM" id="MobiDB-lite"/>
    </source>
</evidence>
<reference evidence="2 3" key="1">
    <citation type="submission" date="2017-09" db="EMBL/GenBank/DDBJ databases">
        <title>The diverse metabolic capabilities of V. boronicumulans make it an excellent choice for continued studies on novel biodegradation.</title>
        <authorList>
            <person name="Sun S."/>
        </authorList>
    </citation>
    <scope>NUCLEOTIDE SEQUENCE [LARGE SCALE GENOMIC DNA]</scope>
    <source>
        <strain evidence="2 3">J1</strain>
    </source>
</reference>
<gene>
    <name evidence="2" type="ORF">CKY39_31380</name>
</gene>
<dbReference type="Proteomes" id="UP000217154">
    <property type="component" value="Chromosome"/>
</dbReference>
<dbReference type="AlphaFoldDB" id="A0A250DS92"/>
<evidence type="ECO:0000313" key="2">
    <source>
        <dbReference type="EMBL" id="ATA57228.1"/>
    </source>
</evidence>
<dbReference type="KEGG" id="vbo:CKY39_31380"/>
<protein>
    <submittedName>
        <fullName evidence="2">Uncharacterized protein</fullName>
    </submittedName>
</protein>
<dbReference type="RefSeq" id="WP_095747186.1">
    <property type="nucleotide sequence ID" value="NZ_CP023284.1"/>
</dbReference>
<feature type="compositionally biased region" description="Low complexity" evidence="1">
    <location>
        <begin position="193"/>
        <end position="205"/>
    </location>
</feature>
<proteinExistence type="predicted"/>
<name>A0A250DS92_9BURK</name>
<feature type="region of interest" description="Disordered" evidence="1">
    <location>
        <begin position="180"/>
        <end position="205"/>
    </location>
</feature>
<organism evidence="2 3">
    <name type="scientific">Variovorax boronicumulans</name>
    <dbReference type="NCBI Taxonomy" id="436515"/>
    <lineage>
        <taxon>Bacteria</taxon>
        <taxon>Pseudomonadati</taxon>
        <taxon>Pseudomonadota</taxon>
        <taxon>Betaproteobacteria</taxon>
        <taxon>Burkholderiales</taxon>
        <taxon>Comamonadaceae</taxon>
        <taxon>Variovorax</taxon>
    </lineage>
</organism>
<accession>A0A250DS92</accession>
<sequence>MSLTARRFTDKPAQRIDVPKMPNVTREEARSLPLLDRVLLREHQRHANRLADIRRVADKLGALDAIVKAAQAEDASIDIEDVRASYMSHRLGVSGRRVNAVLLCPTDTLSSWRNSKSQNAIANALLAAGWRVVDVQADGPEITRDRVVFMHGQRAVETSCMRQWVIDAIEAGHITAATQGRHPATDTGTPLNAASAGAARTACAS</sequence>
<dbReference type="EMBL" id="CP023284">
    <property type="protein sequence ID" value="ATA57228.1"/>
    <property type="molecule type" value="Genomic_DNA"/>
</dbReference>